<organism evidence="2 3">
    <name type="scientific">Thalassolituus pacificus</name>
    <dbReference type="NCBI Taxonomy" id="2975440"/>
    <lineage>
        <taxon>Bacteria</taxon>
        <taxon>Pseudomonadati</taxon>
        <taxon>Pseudomonadota</taxon>
        <taxon>Gammaproteobacteria</taxon>
        <taxon>Oceanospirillales</taxon>
        <taxon>Oceanospirillaceae</taxon>
        <taxon>Thalassolituus</taxon>
    </lineage>
</organism>
<dbReference type="Pfam" id="PF22016">
    <property type="entry name" value="DUF6933"/>
    <property type="match status" value="1"/>
</dbReference>
<dbReference type="AlphaFoldDB" id="A0A9X3AGV3"/>
<evidence type="ECO:0000313" key="2">
    <source>
        <dbReference type="EMBL" id="MCT7359522.1"/>
    </source>
</evidence>
<evidence type="ECO:0000259" key="1">
    <source>
        <dbReference type="Pfam" id="PF22016"/>
    </source>
</evidence>
<sequence length="134" mass="15090">MTVFFFVHDETRFSLFLPALTKPDFAELNDLFIDAFMNTLLKCGADERHMTAAQQCLRPLLVDTQCNRSVQGTLNRVKFEVECMLEDEPVDLAEVAGYSVGAWLSDTPRNIKGKGMLWPDRAMLELLESLDAGS</sequence>
<keyword evidence="3" id="KW-1185">Reference proteome</keyword>
<accession>A0A9X3AGV3</accession>
<name>A0A9X3AGV3_9GAMM</name>
<evidence type="ECO:0000313" key="3">
    <source>
        <dbReference type="Proteomes" id="UP001147830"/>
    </source>
</evidence>
<dbReference type="InterPro" id="IPR053864">
    <property type="entry name" value="DUF6933"/>
</dbReference>
<comment type="caution">
    <text evidence="2">The sequence shown here is derived from an EMBL/GenBank/DDBJ whole genome shotgun (WGS) entry which is preliminary data.</text>
</comment>
<gene>
    <name evidence="2" type="ORF">NYR02_10850</name>
</gene>
<reference evidence="2" key="2">
    <citation type="submission" date="2022-08" db="EMBL/GenBank/DDBJ databases">
        <authorList>
            <person name="Dong C."/>
        </authorList>
    </citation>
    <scope>NUCLEOTIDE SEQUENCE</scope>
    <source>
        <strain evidence="2">59MF3M-4</strain>
    </source>
</reference>
<reference evidence="2" key="1">
    <citation type="journal article" date="2022" name="Front. Microbiol.">
        <title>Genome-based taxonomic rearrangement of Oceanobacter-related bacteria including the description of Thalassolituus hydrocarbonoclasticus sp. nov. and Thalassolituus pacificus sp. nov. and emended description of the genus Thalassolituus.</title>
        <authorList>
            <person name="Dong C."/>
            <person name="Wei L."/>
            <person name="Wang J."/>
            <person name="Lai Q."/>
            <person name="Huang Z."/>
            <person name="Shao Z."/>
        </authorList>
    </citation>
    <scope>NUCLEOTIDE SEQUENCE</scope>
    <source>
        <strain evidence="2">59MF3M-4</strain>
    </source>
</reference>
<dbReference type="Proteomes" id="UP001147830">
    <property type="component" value="Unassembled WGS sequence"/>
</dbReference>
<feature type="domain" description="DUF6933" evidence="1">
    <location>
        <begin position="4"/>
        <end position="121"/>
    </location>
</feature>
<dbReference type="EMBL" id="JAOANI010000019">
    <property type="protein sequence ID" value="MCT7359522.1"/>
    <property type="molecule type" value="Genomic_DNA"/>
</dbReference>
<proteinExistence type="predicted"/>
<protein>
    <recommendedName>
        <fullName evidence="1">DUF6933 domain-containing protein</fullName>
    </recommendedName>
</protein>
<dbReference type="RefSeq" id="WP_260976390.1">
    <property type="nucleotide sequence ID" value="NZ_JAOANI010000019.1"/>
</dbReference>